<sequence>MQSPLAQPRIWILVLQFVVLFAPSHLYPVEDQESEAVYRSSNGPRVPHLERNRYERPTQLYNDPLLEQALNEVEYTRHRNRIEHGSPEAVPDLESGFPPRCMGLTCLGEETEMGDGFRFSHARGKRSEVAIGGTGTLDKLGGANLIRKRFFQPEVRNREPSLDATWHLGRNNAEDRDSIAVDFSKRGLFDSFFSTPRPSFDSRVAKEHPFLATSQSGLFKDYNSLLQITPAPPTQSSFSLGNLFWGGQTSKRTGHLDRLGGANLVKRRDSDDGYFESVGGGSQENGVQDPRVFLGEDKLSLAKSRIHNKPSEDGEVLFDFLKGTVVGQDGDSVDFGFIHGEPYLKSSRVDSRISGDNPFQGFLSNDYIENLEKSNLQRRGYLDSLGGSNLQKRRVLDQLGGQNLQKRLLDSLGGQNLQKREYLDALGGQNLQKRYRERQSLRKRYLDSLGGQNLQKKSHLDSLGGQNLQKRNFFDFLGTLRQTRGLPGL</sequence>
<evidence type="ECO:0000313" key="4">
    <source>
        <dbReference type="Proteomes" id="UP001152759"/>
    </source>
</evidence>
<evidence type="ECO:0000313" key="3">
    <source>
        <dbReference type="EMBL" id="CAH0753994.1"/>
    </source>
</evidence>
<proteinExistence type="predicted"/>
<feature type="chain" id="PRO_5040164137" evidence="2">
    <location>
        <begin position="27"/>
        <end position="489"/>
    </location>
</feature>
<dbReference type="Proteomes" id="UP001152759">
    <property type="component" value="Chromosome 1"/>
</dbReference>
<dbReference type="KEGG" id="btab:109039507"/>
<gene>
    <name evidence="3" type="ORF">BEMITA_LOCUS1259</name>
</gene>
<feature type="region of interest" description="Disordered" evidence="1">
    <location>
        <begin position="32"/>
        <end position="54"/>
    </location>
</feature>
<dbReference type="EMBL" id="OU963862">
    <property type="protein sequence ID" value="CAH0753994.1"/>
    <property type="molecule type" value="Genomic_DNA"/>
</dbReference>
<keyword evidence="2" id="KW-0732">Signal</keyword>
<evidence type="ECO:0000256" key="1">
    <source>
        <dbReference type="SAM" id="MobiDB-lite"/>
    </source>
</evidence>
<dbReference type="AlphaFoldDB" id="A0A9P0CAK9"/>
<organism evidence="3 4">
    <name type="scientific">Bemisia tabaci</name>
    <name type="common">Sweetpotato whitefly</name>
    <name type="synonym">Aleurodes tabaci</name>
    <dbReference type="NCBI Taxonomy" id="7038"/>
    <lineage>
        <taxon>Eukaryota</taxon>
        <taxon>Metazoa</taxon>
        <taxon>Ecdysozoa</taxon>
        <taxon>Arthropoda</taxon>
        <taxon>Hexapoda</taxon>
        <taxon>Insecta</taxon>
        <taxon>Pterygota</taxon>
        <taxon>Neoptera</taxon>
        <taxon>Paraneoptera</taxon>
        <taxon>Hemiptera</taxon>
        <taxon>Sternorrhyncha</taxon>
        <taxon>Aleyrodoidea</taxon>
        <taxon>Aleyrodidae</taxon>
        <taxon>Aleyrodinae</taxon>
        <taxon>Bemisia</taxon>
    </lineage>
</organism>
<reference evidence="3" key="1">
    <citation type="submission" date="2021-12" db="EMBL/GenBank/DDBJ databases">
        <authorList>
            <person name="King R."/>
        </authorList>
    </citation>
    <scope>NUCLEOTIDE SEQUENCE</scope>
</reference>
<keyword evidence="4" id="KW-1185">Reference proteome</keyword>
<evidence type="ECO:0000256" key="2">
    <source>
        <dbReference type="SAM" id="SignalP"/>
    </source>
</evidence>
<name>A0A9P0CAK9_BEMTA</name>
<feature type="signal peptide" evidence="2">
    <location>
        <begin position="1"/>
        <end position="26"/>
    </location>
</feature>
<accession>A0A9P0CAK9</accession>
<protein>
    <submittedName>
        <fullName evidence="3">Uncharacterized protein</fullName>
    </submittedName>
</protein>